<dbReference type="OrthoDB" id="9873541at2"/>
<protein>
    <submittedName>
        <fullName evidence="1">Uncharacterized protein</fullName>
    </submittedName>
</protein>
<dbReference type="RefSeq" id="WP_114411337.1">
    <property type="nucleotide sequence ID" value="NZ_QPJQ01000007.1"/>
</dbReference>
<evidence type="ECO:0000313" key="1">
    <source>
        <dbReference type="EMBL" id="RCX07042.1"/>
    </source>
</evidence>
<dbReference type="Proteomes" id="UP000253506">
    <property type="component" value="Unassembled WGS sequence"/>
</dbReference>
<dbReference type="EMBL" id="QPJQ01000007">
    <property type="protein sequence ID" value="RCX07042.1"/>
    <property type="molecule type" value="Genomic_DNA"/>
</dbReference>
<organism evidence="1 2">
    <name type="scientific">Marinomonas foliarum</name>
    <dbReference type="NCBI Taxonomy" id="491950"/>
    <lineage>
        <taxon>Bacteria</taxon>
        <taxon>Pseudomonadati</taxon>
        <taxon>Pseudomonadota</taxon>
        <taxon>Gammaproteobacteria</taxon>
        <taxon>Oceanospirillales</taxon>
        <taxon>Oceanospirillaceae</taxon>
        <taxon>Marinomonas</taxon>
    </lineage>
</organism>
<proteinExistence type="predicted"/>
<name>A0A369ACF7_9GAMM</name>
<accession>A0A369ACF7</accession>
<sequence>MENQELKALLAKRKTAQAKLKGEFAGLKNISPMAIMTGGFKSLEGVAAQFESVAFLNDAVINELAERALKNG</sequence>
<reference evidence="1 2" key="1">
    <citation type="submission" date="2018-07" db="EMBL/GenBank/DDBJ databases">
        <title>Genomic Encyclopedia of Type Strains, Phase III (KMG-III): the genomes of soil and plant-associated and newly described type strains.</title>
        <authorList>
            <person name="Whitman W."/>
        </authorList>
    </citation>
    <scope>NUCLEOTIDE SEQUENCE [LARGE SCALE GENOMIC DNA]</scope>
    <source>
        <strain evidence="1 2">CECT 7731</strain>
    </source>
</reference>
<evidence type="ECO:0000313" key="2">
    <source>
        <dbReference type="Proteomes" id="UP000253506"/>
    </source>
</evidence>
<dbReference type="AlphaFoldDB" id="A0A369ACF7"/>
<comment type="caution">
    <text evidence="1">The sequence shown here is derived from an EMBL/GenBank/DDBJ whole genome shotgun (WGS) entry which is preliminary data.</text>
</comment>
<gene>
    <name evidence="1" type="ORF">DFP77_107142</name>
</gene>